<accession>A0ABR3DEG2</accession>
<reference evidence="2 3" key="1">
    <citation type="submission" date="2023-09" db="EMBL/GenBank/DDBJ databases">
        <title>Multi-omics analysis of a traditional fermented food reveals byproduct-associated fungal strains for waste-to-food upcycling.</title>
        <authorList>
            <consortium name="Lawrence Berkeley National Laboratory"/>
            <person name="Rekdal V.M."/>
            <person name="Villalobos-Escobedo J.M."/>
            <person name="Rodriguez-Valeron N."/>
            <person name="Garcia M.O."/>
            <person name="Vasquez D.P."/>
            <person name="Damayanti I."/>
            <person name="Sorensen P.M."/>
            <person name="Baidoo E.E."/>
            <person name="De Carvalho A.C."/>
            <person name="Riley R."/>
            <person name="Lipzen A."/>
            <person name="He G."/>
            <person name="Yan M."/>
            <person name="Haridas S."/>
            <person name="Daum C."/>
            <person name="Yoshinaga Y."/>
            <person name="Ng V."/>
            <person name="Grigoriev I.V."/>
            <person name="Munk R."/>
            <person name="Nuraida L."/>
            <person name="Wijaya C.H."/>
            <person name="Morales P.-C."/>
            <person name="Keasling J.D."/>
        </authorList>
    </citation>
    <scope>NUCLEOTIDE SEQUENCE [LARGE SCALE GENOMIC DNA]</scope>
    <source>
        <strain evidence="2 3">FGSC 2613</strain>
    </source>
</reference>
<sequence length="64" mass="7380">MNETGKERELSVLVSSRYTVLFFHSPNTIIFPTLISFSPSVHIYIWICTGVLYTLLYRAVIVEL</sequence>
<keyword evidence="3" id="KW-1185">Reference proteome</keyword>
<organism evidence="2 3">
    <name type="scientific">Neurospora intermedia</name>
    <dbReference type="NCBI Taxonomy" id="5142"/>
    <lineage>
        <taxon>Eukaryota</taxon>
        <taxon>Fungi</taxon>
        <taxon>Dikarya</taxon>
        <taxon>Ascomycota</taxon>
        <taxon>Pezizomycotina</taxon>
        <taxon>Sordariomycetes</taxon>
        <taxon>Sordariomycetidae</taxon>
        <taxon>Sordariales</taxon>
        <taxon>Sordariaceae</taxon>
        <taxon>Neurospora</taxon>
    </lineage>
</organism>
<feature type="transmembrane region" description="Helical" evidence="1">
    <location>
        <begin position="20"/>
        <end position="37"/>
    </location>
</feature>
<evidence type="ECO:0000313" key="3">
    <source>
        <dbReference type="Proteomes" id="UP001451303"/>
    </source>
</evidence>
<keyword evidence="1" id="KW-0812">Transmembrane</keyword>
<dbReference type="Proteomes" id="UP001451303">
    <property type="component" value="Unassembled WGS sequence"/>
</dbReference>
<proteinExistence type="predicted"/>
<evidence type="ECO:0000256" key="1">
    <source>
        <dbReference type="SAM" id="Phobius"/>
    </source>
</evidence>
<evidence type="ECO:0000313" key="2">
    <source>
        <dbReference type="EMBL" id="KAL0470151.1"/>
    </source>
</evidence>
<protein>
    <submittedName>
        <fullName evidence="2">Uncharacterized protein</fullName>
    </submittedName>
</protein>
<keyword evidence="1" id="KW-1133">Transmembrane helix</keyword>
<name>A0ABR3DEG2_NEUIN</name>
<keyword evidence="1" id="KW-0472">Membrane</keyword>
<feature type="transmembrane region" description="Helical" evidence="1">
    <location>
        <begin position="43"/>
        <end position="61"/>
    </location>
</feature>
<gene>
    <name evidence="2" type="ORF">QR685DRAFT_522890</name>
</gene>
<dbReference type="EMBL" id="JAVLET010000004">
    <property type="protein sequence ID" value="KAL0470151.1"/>
    <property type="molecule type" value="Genomic_DNA"/>
</dbReference>
<comment type="caution">
    <text evidence="2">The sequence shown here is derived from an EMBL/GenBank/DDBJ whole genome shotgun (WGS) entry which is preliminary data.</text>
</comment>